<evidence type="ECO:0000256" key="8">
    <source>
        <dbReference type="ARBA" id="ARBA00023077"/>
    </source>
</evidence>
<protein>
    <submittedName>
        <fullName evidence="15">TonB-dependent receptor</fullName>
    </submittedName>
</protein>
<evidence type="ECO:0000256" key="5">
    <source>
        <dbReference type="ARBA" id="ARBA00022692"/>
    </source>
</evidence>
<keyword evidence="15" id="KW-0675">Receptor</keyword>
<comment type="caution">
    <text evidence="15">The sequence shown here is derived from an EMBL/GenBank/DDBJ whole genome shotgun (WGS) entry which is preliminary data.</text>
</comment>
<reference evidence="16" key="1">
    <citation type="journal article" date="2019" name="Int. J. Syst. Evol. Microbiol.">
        <title>The Global Catalogue of Microorganisms (GCM) 10K type strain sequencing project: providing services to taxonomists for standard genome sequencing and annotation.</title>
        <authorList>
            <consortium name="The Broad Institute Genomics Platform"/>
            <consortium name="The Broad Institute Genome Sequencing Center for Infectious Disease"/>
            <person name="Wu L."/>
            <person name="Ma J."/>
        </authorList>
    </citation>
    <scope>NUCLEOTIDE SEQUENCE [LARGE SCALE GENOMIC DNA]</scope>
    <source>
        <strain evidence="16">CGMCC 1.12989</strain>
    </source>
</reference>
<dbReference type="Proteomes" id="UP001595828">
    <property type="component" value="Unassembled WGS sequence"/>
</dbReference>
<evidence type="ECO:0000313" key="16">
    <source>
        <dbReference type="Proteomes" id="UP001595828"/>
    </source>
</evidence>
<dbReference type="Pfam" id="PF07715">
    <property type="entry name" value="Plug"/>
    <property type="match status" value="1"/>
</dbReference>
<keyword evidence="3 11" id="KW-1134">Transmembrane beta strand</keyword>
<accession>A0ABV8RTI7</accession>
<evidence type="ECO:0000256" key="10">
    <source>
        <dbReference type="ARBA" id="ARBA00023237"/>
    </source>
</evidence>
<evidence type="ECO:0000256" key="1">
    <source>
        <dbReference type="ARBA" id="ARBA00004571"/>
    </source>
</evidence>
<comment type="similarity">
    <text evidence="11 12">Belongs to the TonB-dependent receptor family.</text>
</comment>
<evidence type="ECO:0000256" key="12">
    <source>
        <dbReference type="RuleBase" id="RU003357"/>
    </source>
</evidence>
<evidence type="ECO:0000256" key="2">
    <source>
        <dbReference type="ARBA" id="ARBA00022448"/>
    </source>
</evidence>
<keyword evidence="16" id="KW-1185">Reference proteome</keyword>
<keyword evidence="8 12" id="KW-0798">TonB box</keyword>
<comment type="subcellular location">
    <subcellularLocation>
        <location evidence="1 11">Cell outer membrane</location>
        <topology evidence="1 11">Multi-pass membrane protein</topology>
    </subcellularLocation>
</comment>
<dbReference type="PROSITE" id="PS52016">
    <property type="entry name" value="TONB_DEPENDENT_REC_3"/>
    <property type="match status" value="1"/>
</dbReference>
<dbReference type="RefSeq" id="WP_379540022.1">
    <property type="nucleotide sequence ID" value="NZ_JBHSDR010000008.1"/>
</dbReference>
<keyword evidence="9 11" id="KW-0472">Membrane</keyword>
<evidence type="ECO:0000313" key="15">
    <source>
        <dbReference type="EMBL" id="MFC4296210.1"/>
    </source>
</evidence>
<evidence type="ECO:0000256" key="4">
    <source>
        <dbReference type="ARBA" id="ARBA00022496"/>
    </source>
</evidence>
<keyword evidence="7" id="KW-0406">Ion transport</keyword>
<evidence type="ECO:0000259" key="14">
    <source>
        <dbReference type="Pfam" id="PF07715"/>
    </source>
</evidence>
<keyword evidence="4" id="KW-0410">Iron transport</keyword>
<dbReference type="InterPro" id="IPR000531">
    <property type="entry name" value="Beta-barrel_TonB"/>
</dbReference>
<evidence type="ECO:0000256" key="3">
    <source>
        <dbReference type="ARBA" id="ARBA00022452"/>
    </source>
</evidence>
<dbReference type="PANTHER" id="PTHR32552">
    <property type="entry name" value="FERRICHROME IRON RECEPTOR-RELATED"/>
    <property type="match status" value="1"/>
</dbReference>
<name>A0ABV8RTI7_9SPHN</name>
<dbReference type="Pfam" id="PF00593">
    <property type="entry name" value="TonB_dep_Rec_b-barrel"/>
    <property type="match status" value="1"/>
</dbReference>
<feature type="domain" description="TonB-dependent receptor-like beta-barrel" evidence="13">
    <location>
        <begin position="311"/>
        <end position="758"/>
    </location>
</feature>
<evidence type="ECO:0000256" key="9">
    <source>
        <dbReference type="ARBA" id="ARBA00023136"/>
    </source>
</evidence>
<keyword evidence="2 11" id="KW-0813">Transport</keyword>
<keyword evidence="5 11" id="KW-0812">Transmembrane</keyword>
<proteinExistence type="inferred from homology"/>
<evidence type="ECO:0000256" key="11">
    <source>
        <dbReference type="PROSITE-ProRule" id="PRU01360"/>
    </source>
</evidence>
<gene>
    <name evidence="15" type="ORF">ACFO0A_14220</name>
</gene>
<keyword evidence="6" id="KW-0408">Iron</keyword>
<dbReference type="Gene3D" id="2.40.170.20">
    <property type="entry name" value="TonB-dependent receptor, beta-barrel domain"/>
    <property type="match status" value="3"/>
</dbReference>
<dbReference type="PANTHER" id="PTHR32552:SF81">
    <property type="entry name" value="TONB-DEPENDENT OUTER MEMBRANE RECEPTOR"/>
    <property type="match status" value="1"/>
</dbReference>
<evidence type="ECO:0000256" key="6">
    <source>
        <dbReference type="ARBA" id="ARBA00023004"/>
    </source>
</evidence>
<evidence type="ECO:0000259" key="13">
    <source>
        <dbReference type="Pfam" id="PF00593"/>
    </source>
</evidence>
<dbReference type="EMBL" id="JBHSDR010000008">
    <property type="protein sequence ID" value="MFC4296210.1"/>
    <property type="molecule type" value="Genomic_DNA"/>
</dbReference>
<evidence type="ECO:0000256" key="7">
    <source>
        <dbReference type="ARBA" id="ARBA00023065"/>
    </source>
</evidence>
<dbReference type="InterPro" id="IPR012910">
    <property type="entry name" value="Plug_dom"/>
</dbReference>
<feature type="domain" description="TonB-dependent receptor plug" evidence="14">
    <location>
        <begin position="45"/>
        <end position="152"/>
    </location>
</feature>
<sequence>MAVALGGMGAGVAYAQQTAPQDAQSDAQADPNVIIVTAQRQSQSLQDVPIAVSAFSAQALESQQIKNSSDLQLTLPNVTFTKGNFTGSSFTIRGIGDLCVGTTCDAATGIHVNDQPVLGTRLFETEFFDLERIEVLRGPQGTLYGRNATSGVINFITAKPDLTGIHASGEAEYGNYNSIKGKGMFNLPIGETLGLRVAGTYLNRDGYTKNLYDGKKVDGRDLYAVRGSLRWEPTSDTTVDLMGYYFHEKDNRARIQKQLCHRDPTGVLGCLPDSLAYETTNGNSTLAAVLTSQQGLGIILGSAAAGAAYGLGSIYGPDTYTQAGNINPADKRQVYTDFNPTYKTTEEQYSAKIEHHFSDITASLSGIYKKSFVDSQQDYNLAVGQYTNRTPFAVVAATIPKVAAALFPSGPGGQLCTSASDPNGVGAFGGKSVCAATALDFDRSIAKDRQYAGELIVDSSFDGMFNFLLGGSYVDAKATNVDYYVNAFGLDYFSGVVGGLATGNIGYLGTPFYRNNTKDFRLKSYGIFGETYFQFTDQLKLTVGLRYNHDAKSVSARTTLFGDSGKPVTVTNAQGTSGVVGNATTSAIVPYAATDFTQALNYAALDFDSTLAGIQSYQNNKVSFGRLTGRAVLDYQVTPDNLVYVSYSRGYKSGGINPPLSPIFAVPTTFGPETVNAFEIGSKNQIGSALQLNVTAFYYDYKALQLSRIVARTSVNDNVDARIYGLEAEAIVRPSRNFAVNMGFSYLNTKVVSDKFLSNPRDPSGGRADAVIIKDITNGSNCAVIPTVAGNAAGTNAFVGAVNGALGLRAPTAFPSNSGLTATGAYSVCQALAASAIAPSAALAAGFGTAANGTLPFQVLSAGVAVNIKGNKLPQAPNVKWSAGAQYTAEFGNGYQLVPRVDLAYTGDSFGNIFNGHINKISGYAQVNAQIQLNAPEDRFFVRGFVQNLFDSNATTGLYVTDQSSGLFTNIFTLEPRRYGIAAGFKF</sequence>
<organism evidence="15 16">
    <name type="scientific">Novosphingobium tardum</name>
    <dbReference type="NCBI Taxonomy" id="1538021"/>
    <lineage>
        <taxon>Bacteria</taxon>
        <taxon>Pseudomonadati</taxon>
        <taxon>Pseudomonadota</taxon>
        <taxon>Alphaproteobacteria</taxon>
        <taxon>Sphingomonadales</taxon>
        <taxon>Sphingomonadaceae</taxon>
        <taxon>Novosphingobium</taxon>
    </lineage>
</organism>
<dbReference type="InterPro" id="IPR039426">
    <property type="entry name" value="TonB-dep_rcpt-like"/>
</dbReference>
<dbReference type="SUPFAM" id="SSF56935">
    <property type="entry name" value="Porins"/>
    <property type="match status" value="1"/>
</dbReference>
<keyword evidence="10 11" id="KW-0998">Cell outer membrane</keyword>
<dbReference type="InterPro" id="IPR036942">
    <property type="entry name" value="Beta-barrel_TonB_sf"/>
</dbReference>